<comment type="caution">
    <text evidence="2">The sequence shown here is derived from an EMBL/GenBank/DDBJ whole genome shotgun (WGS) entry which is preliminary data.</text>
</comment>
<reference evidence="3" key="1">
    <citation type="submission" date="2016-06" db="EMBL/GenBank/DDBJ databases">
        <title>Parallel loss of symbiosis genes in relatives of nitrogen-fixing non-legume Parasponia.</title>
        <authorList>
            <person name="Van Velzen R."/>
            <person name="Holmer R."/>
            <person name="Bu F."/>
            <person name="Rutten L."/>
            <person name="Van Zeijl A."/>
            <person name="Liu W."/>
            <person name="Santuari L."/>
            <person name="Cao Q."/>
            <person name="Sharma T."/>
            <person name="Shen D."/>
            <person name="Roswanjaya Y."/>
            <person name="Wardhani T."/>
            <person name="Kalhor M.S."/>
            <person name="Jansen J."/>
            <person name="Van den Hoogen J."/>
            <person name="Gungor B."/>
            <person name="Hartog M."/>
            <person name="Hontelez J."/>
            <person name="Verver J."/>
            <person name="Yang W.-C."/>
            <person name="Schijlen E."/>
            <person name="Repin R."/>
            <person name="Schilthuizen M."/>
            <person name="Schranz E."/>
            <person name="Heidstra R."/>
            <person name="Miyata K."/>
            <person name="Fedorova E."/>
            <person name="Kohlen W."/>
            <person name="Bisseling T."/>
            <person name="Smit S."/>
            <person name="Geurts R."/>
        </authorList>
    </citation>
    <scope>NUCLEOTIDE SEQUENCE [LARGE SCALE GENOMIC DNA]</scope>
    <source>
        <strain evidence="3">cv. WU1-14</strain>
    </source>
</reference>
<evidence type="ECO:0000313" key="2">
    <source>
        <dbReference type="EMBL" id="PON42433.1"/>
    </source>
</evidence>
<proteinExistence type="predicted"/>
<feature type="compositionally biased region" description="Low complexity" evidence="1">
    <location>
        <begin position="1"/>
        <end position="30"/>
    </location>
</feature>
<protein>
    <submittedName>
        <fullName evidence="2">Uncharacterized protein</fullName>
    </submittedName>
</protein>
<dbReference type="Proteomes" id="UP000237105">
    <property type="component" value="Unassembled WGS sequence"/>
</dbReference>
<sequence>MLKFTSPTLPSPTSISTHTTSRSTSHSQTPAPATKITVHYDIGRSSLRLLILRKQRSHRQLMSPYSTQNNKHLAAIFGQNHTLLFLDDRDEGVH</sequence>
<dbReference type="AlphaFoldDB" id="A0A2P5B0Y4"/>
<evidence type="ECO:0000256" key="1">
    <source>
        <dbReference type="SAM" id="MobiDB-lite"/>
    </source>
</evidence>
<keyword evidence="3" id="KW-1185">Reference proteome</keyword>
<gene>
    <name evidence="2" type="ORF">PanWU01x14_281910</name>
</gene>
<name>A0A2P5B0Y4_PARAD</name>
<dbReference type="EMBL" id="JXTB01000392">
    <property type="protein sequence ID" value="PON42433.1"/>
    <property type="molecule type" value="Genomic_DNA"/>
</dbReference>
<organism evidence="2 3">
    <name type="scientific">Parasponia andersonii</name>
    <name type="common">Sponia andersonii</name>
    <dbReference type="NCBI Taxonomy" id="3476"/>
    <lineage>
        <taxon>Eukaryota</taxon>
        <taxon>Viridiplantae</taxon>
        <taxon>Streptophyta</taxon>
        <taxon>Embryophyta</taxon>
        <taxon>Tracheophyta</taxon>
        <taxon>Spermatophyta</taxon>
        <taxon>Magnoliopsida</taxon>
        <taxon>eudicotyledons</taxon>
        <taxon>Gunneridae</taxon>
        <taxon>Pentapetalae</taxon>
        <taxon>rosids</taxon>
        <taxon>fabids</taxon>
        <taxon>Rosales</taxon>
        <taxon>Cannabaceae</taxon>
        <taxon>Parasponia</taxon>
    </lineage>
</organism>
<accession>A0A2P5B0Y4</accession>
<feature type="region of interest" description="Disordered" evidence="1">
    <location>
        <begin position="1"/>
        <end position="34"/>
    </location>
</feature>
<evidence type="ECO:0000313" key="3">
    <source>
        <dbReference type="Proteomes" id="UP000237105"/>
    </source>
</evidence>